<evidence type="ECO:0000313" key="3">
    <source>
        <dbReference type="Proteomes" id="UP001163046"/>
    </source>
</evidence>
<protein>
    <submittedName>
        <fullName evidence="2">Uncharacterized protein</fullName>
    </submittedName>
</protein>
<comment type="caution">
    <text evidence="2">The sequence shown here is derived from an EMBL/GenBank/DDBJ whole genome shotgun (WGS) entry which is preliminary data.</text>
</comment>
<sequence length="70" mass="7505">MTGRRNEGSFSGNSLLSTYNSTMHLLAENSNVQHSPITCQLDVQWESATPEAKSQCGDKGQGGMSPPYAT</sequence>
<organism evidence="2 3">
    <name type="scientific">Desmophyllum pertusum</name>
    <dbReference type="NCBI Taxonomy" id="174260"/>
    <lineage>
        <taxon>Eukaryota</taxon>
        <taxon>Metazoa</taxon>
        <taxon>Cnidaria</taxon>
        <taxon>Anthozoa</taxon>
        <taxon>Hexacorallia</taxon>
        <taxon>Scleractinia</taxon>
        <taxon>Caryophylliina</taxon>
        <taxon>Caryophylliidae</taxon>
        <taxon>Desmophyllum</taxon>
    </lineage>
</organism>
<feature type="region of interest" description="Disordered" evidence="1">
    <location>
        <begin position="48"/>
        <end position="70"/>
    </location>
</feature>
<name>A0A9X0D7W2_9CNID</name>
<dbReference type="Proteomes" id="UP001163046">
    <property type="component" value="Unassembled WGS sequence"/>
</dbReference>
<gene>
    <name evidence="2" type="ORF">OS493_023384</name>
</gene>
<dbReference type="AlphaFoldDB" id="A0A9X0D7W2"/>
<reference evidence="2" key="1">
    <citation type="submission" date="2023-01" db="EMBL/GenBank/DDBJ databases">
        <title>Genome assembly of the deep-sea coral Lophelia pertusa.</title>
        <authorList>
            <person name="Herrera S."/>
            <person name="Cordes E."/>
        </authorList>
    </citation>
    <scope>NUCLEOTIDE SEQUENCE</scope>
    <source>
        <strain evidence="2">USNM1676648</strain>
        <tissue evidence="2">Polyp</tissue>
    </source>
</reference>
<accession>A0A9X0D7W2</accession>
<evidence type="ECO:0000256" key="1">
    <source>
        <dbReference type="SAM" id="MobiDB-lite"/>
    </source>
</evidence>
<dbReference type="EMBL" id="MU825413">
    <property type="protein sequence ID" value="KAJ7390672.1"/>
    <property type="molecule type" value="Genomic_DNA"/>
</dbReference>
<proteinExistence type="predicted"/>
<keyword evidence="3" id="KW-1185">Reference proteome</keyword>
<evidence type="ECO:0000313" key="2">
    <source>
        <dbReference type="EMBL" id="KAJ7390672.1"/>
    </source>
</evidence>